<reference evidence="2 3" key="1">
    <citation type="submission" date="2022-07" db="EMBL/GenBank/DDBJ databases">
        <title>Fecal culturing of patients with breast cancer.</title>
        <authorList>
            <person name="Teng N.M.Y."/>
            <person name="Kiu R."/>
            <person name="Evans R."/>
            <person name="Baker D.J."/>
            <person name="Zenner C."/>
            <person name="Robinson S.D."/>
            <person name="Hall L.J."/>
        </authorList>
    </citation>
    <scope>NUCLEOTIDE SEQUENCE [LARGE SCALE GENOMIC DNA]</scope>
    <source>
        <strain evidence="2 3">LH1063</strain>
    </source>
</reference>
<proteinExistence type="predicted"/>
<dbReference type="EMBL" id="JANDHW010000002">
    <property type="protein sequence ID" value="MCP9611115.1"/>
    <property type="molecule type" value="Genomic_DNA"/>
</dbReference>
<feature type="transmembrane region" description="Helical" evidence="1">
    <location>
        <begin position="56"/>
        <end position="78"/>
    </location>
</feature>
<keyword evidence="1" id="KW-0472">Membrane</keyword>
<sequence length="157" mass="17990">MIENVTCATEKNATDEISRKRVYTPNMIYVAAFIGGPFAGAYLMAENFSVFGRRRFAGITWIATFIFITLFALEYSFMEKIPNFLIPVTYSTIYMFLAKCYQGEQIRECLETGGLKWSIWKVALVIIVSLIVTILLFLLALINTWPPMLGEYSYMNK</sequence>
<gene>
    <name evidence="2" type="ORF">NMU02_03285</name>
</gene>
<keyword evidence="1" id="KW-1133">Transmembrane helix</keyword>
<dbReference type="RefSeq" id="WP_255025773.1">
    <property type="nucleotide sequence ID" value="NZ_JANDHW010000002.1"/>
</dbReference>
<evidence type="ECO:0000256" key="1">
    <source>
        <dbReference type="SAM" id="Phobius"/>
    </source>
</evidence>
<feature type="transmembrane region" description="Helical" evidence="1">
    <location>
        <begin position="122"/>
        <end position="145"/>
    </location>
</feature>
<organism evidence="2 3">
    <name type="scientific">Coprobacter tertius</name>
    <dbReference type="NCBI Taxonomy" id="2944915"/>
    <lineage>
        <taxon>Bacteria</taxon>
        <taxon>Pseudomonadati</taxon>
        <taxon>Bacteroidota</taxon>
        <taxon>Bacteroidia</taxon>
        <taxon>Bacteroidales</taxon>
        <taxon>Barnesiellaceae</taxon>
        <taxon>Coprobacter</taxon>
    </lineage>
</organism>
<keyword evidence="1" id="KW-0812">Transmembrane</keyword>
<accession>A0ABT1MEQ2</accession>
<name>A0ABT1MEQ2_9BACT</name>
<keyword evidence="3" id="KW-1185">Reference proteome</keyword>
<evidence type="ECO:0000313" key="2">
    <source>
        <dbReference type="EMBL" id="MCP9611115.1"/>
    </source>
</evidence>
<comment type="caution">
    <text evidence="2">The sequence shown here is derived from an EMBL/GenBank/DDBJ whole genome shotgun (WGS) entry which is preliminary data.</text>
</comment>
<feature type="transmembrane region" description="Helical" evidence="1">
    <location>
        <begin position="27"/>
        <end position="44"/>
    </location>
</feature>
<protein>
    <submittedName>
        <fullName evidence="2">Uncharacterized protein</fullName>
    </submittedName>
</protein>
<evidence type="ECO:0000313" key="3">
    <source>
        <dbReference type="Proteomes" id="UP001205603"/>
    </source>
</evidence>
<dbReference type="Proteomes" id="UP001205603">
    <property type="component" value="Unassembled WGS sequence"/>
</dbReference>